<dbReference type="InterPro" id="IPR010291">
    <property type="entry name" value="Ion_channel_UNC-93"/>
</dbReference>
<dbReference type="InterPro" id="IPR036259">
    <property type="entry name" value="MFS_trans_sf"/>
</dbReference>
<evidence type="ECO:0000256" key="3">
    <source>
        <dbReference type="ARBA" id="ARBA00022692"/>
    </source>
</evidence>
<comment type="caution">
    <text evidence="7">The sequence shown here is derived from an EMBL/GenBank/DDBJ whole genome shotgun (WGS) entry which is preliminary data.</text>
</comment>
<dbReference type="Pfam" id="PF05978">
    <property type="entry name" value="UNC-93"/>
    <property type="match status" value="1"/>
</dbReference>
<name>A0A8T0FQ58_ARGBR</name>
<feature type="transmembrane region" description="Helical" evidence="6">
    <location>
        <begin position="530"/>
        <end position="549"/>
    </location>
</feature>
<feature type="transmembrane region" description="Helical" evidence="6">
    <location>
        <begin position="353"/>
        <end position="372"/>
    </location>
</feature>
<keyword evidence="8" id="KW-1185">Reference proteome</keyword>
<comment type="similarity">
    <text evidence="2">Belongs to the unc-93 family.</text>
</comment>
<feature type="transmembrane region" description="Helical" evidence="6">
    <location>
        <begin position="465"/>
        <end position="486"/>
    </location>
</feature>
<keyword evidence="3 6" id="KW-0812">Transmembrane</keyword>
<gene>
    <name evidence="7" type="ORF">HNY73_004748</name>
</gene>
<feature type="transmembrane region" description="Helical" evidence="6">
    <location>
        <begin position="286"/>
        <end position="311"/>
    </location>
</feature>
<feature type="transmembrane region" description="Helical" evidence="6">
    <location>
        <begin position="492"/>
        <end position="509"/>
    </location>
</feature>
<evidence type="ECO:0000256" key="4">
    <source>
        <dbReference type="ARBA" id="ARBA00022989"/>
    </source>
</evidence>
<dbReference type="SUPFAM" id="SSF103473">
    <property type="entry name" value="MFS general substrate transporter"/>
    <property type="match status" value="2"/>
</dbReference>
<feature type="transmembrane region" description="Helical" evidence="6">
    <location>
        <begin position="20"/>
        <end position="39"/>
    </location>
</feature>
<evidence type="ECO:0000256" key="6">
    <source>
        <dbReference type="SAM" id="Phobius"/>
    </source>
</evidence>
<proteinExistence type="inferred from homology"/>
<sequence length="586" mass="65759">MEHSNQVRDLSKLRIVKNLIVLSASYLLISIAYEGLLLLQTTMNKEKGIGTVSAAVNYIFYGISSLLFSNLIIKKCGAKNAQLLGAILYLPFIASNLYPTWFTMIPSAILRGIGCNLVLTAHAIYINESSILFCKTEKDSNASKCISNIETQNKDSGYDKVIKTLKSDQQKIEELSDNHLVNKTDGRTSGRNSKCFTGALPITLTAYRGRINSLPENNCISKEMNTNTTTAVINGQKLIIVNDSGFSKTSVNVSDERKEKLFLEPFTENINVSQQTCQSYVNSTKAFFFGIYGLLYFTAFIWSNLITHYVLKTNEIENYNKTSSCSCGAGFCSTNHDCLSNSIEEVSDPTRHLLTSLFVACAVLAIFPIFLLDRIDRDRRHLPMSWDHIWATFKSMKDKNHLLLMPFTISTTISRGYYMADFTKSYIACAWSLSQVGLITVIYGVASSLSAIFSSVLIKYIGRRCVIILCQIINMANFVFLFMWSPNAQETYLFYLQGCIFGIIAGIYYSQTRAFYGILFEGDEATAYSACNLFFSIGWALPFIYNDLFCNSVKIYILLAFSSIGLLGYLLSERSYSLKKRQMASK</sequence>
<reference evidence="7" key="1">
    <citation type="journal article" date="2020" name="bioRxiv">
        <title>Chromosome-level reference genome of the European wasp spider Argiope bruennichi: a resource for studies on range expansion and evolutionary adaptation.</title>
        <authorList>
            <person name="Sheffer M.M."/>
            <person name="Hoppe A."/>
            <person name="Krehenwinkel H."/>
            <person name="Uhl G."/>
            <person name="Kuss A.W."/>
            <person name="Jensen L."/>
            <person name="Jensen C."/>
            <person name="Gillespie R.G."/>
            <person name="Hoff K.J."/>
            <person name="Prost S."/>
        </authorList>
    </citation>
    <scope>NUCLEOTIDE SEQUENCE</scope>
</reference>
<dbReference type="AlphaFoldDB" id="A0A8T0FQ58"/>
<evidence type="ECO:0000256" key="5">
    <source>
        <dbReference type="ARBA" id="ARBA00023136"/>
    </source>
</evidence>
<keyword evidence="4 6" id="KW-1133">Transmembrane helix</keyword>
<comment type="subcellular location">
    <subcellularLocation>
        <location evidence="1">Membrane</location>
        <topology evidence="1">Multi-pass membrane protein</topology>
    </subcellularLocation>
</comment>
<evidence type="ECO:0000313" key="8">
    <source>
        <dbReference type="Proteomes" id="UP000807504"/>
    </source>
</evidence>
<feature type="transmembrane region" description="Helical" evidence="6">
    <location>
        <begin position="432"/>
        <end position="453"/>
    </location>
</feature>
<dbReference type="PANTHER" id="PTHR19444">
    <property type="entry name" value="UNC-93 RELATED"/>
    <property type="match status" value="1"/>
</dbReference>
<dbReference type="Gene3D" id="1.20.1250.20">
    <property type="entry name" value="MFS general substrate transporter like domains"/>
    <property type="match status" value="2"/>
</dbReference>
<feature type="transmembrane region" description="Helical" evidence="6">
    <location>
        <begin position="108"/>
        <end position="126"/>
    </location>
</feature>
<feature type="transmembrane region" description="Helical" evidence="6">
    <location>
        <begin position="555"/>
        <end position="572"/>
    </location>
</feature>
<dbReference type="Proteomes" id="UP000807504">
    <property type="component" value="Unassembled WGS sequence"/>
</dbReference>
<protein>
    <submittedName>
        <fullName evidence="7">UNC93-like protein like</fullName>
    </submittedName>
</protein>
<organism evidence="7 8">
    <name type="scientific">Argiope bruennichi</name>
    <name type="common">Wasp spider</name>
    <name type="synonym">Aranea bruennichi</name>
    <dbReference type="NCBI Taxonomy" id="94029"/>
    <lineage>
        <taxon>Eukaryota</taxon>
        <taxon>Metazoa</taxon>
        <taxon>Ecdysozoa</taxon>
        <taxon>Arthropoda</taxon>
        <taxon>Chelicerata</taxon>
        <taxon>Arachnida</taxon>
        <taxon>Araneae</taxon>
        <taxon>Araneomorphae</taxon>
        <taxon>Entelegynae</taxon>
        <taxon>Araneoidea</taxon>
        <taxon>Araneidae</taxon>
        <taxon>Argiope</taxon>
    </lineage>
</organism>
<dbReference type="GO" id="GO:0016020">
    <property type="term" value="C:membrane"/>
    <property type="evidence" value="ECO:0007669"/>
    <property type="project" value="UniProtKB-SubCell"/>
</dbReference>
<feature type="transmembrane region" description="Helical" evidence="6">
    <location>
        <begin position="83"/>
        <end position="102"/>
    </location>
</feature>
<feature type="transmembrane region" description="Helical" evidence="6">
    <location>
        <begin position="51"/>
        <end position="71"/>
    </location>
</feature>
<evidence type="ECO:0000313" key="7">
    <source>
        <dbReference type="EMBL" id="KAF8793241.1"/>
    </source>
</evidence>
<evidence type="ECO:0000256" key="2">
    <source>
        <dbReference type="ARBA" id="ARBA00009172"/>
    </source>
</evidence>
<accession>A0A8T0FQ58</accession>
<dbReference type="PANTHER" id="PTHR19444:SF13">
    <property type="entry name" value="PROTEIN UNC-93 HOMOLOG A"/>
    <property type="match status" value="1"/>
</dbReference>
<keyword evidence="5 6" id="KW-0472">Membrane</keyword>
<evidence type="ECO:0000256" key="1">
    <source>
        <dbReference type="ARBA" id="ARBA00004141"/>
    </source>
</evidence>
<dbReference type="EMBL" id="JABXBU010000003">
    <property type="protein sequence ID" value="KAF8793241.1"/>
    <property type="molecule type" value="Genomic_DNA"/>
</dbReference>
<feature type="transmembrane region" description="Helical" evidence="6">
    <location>
        <begin position="402"/>
        <end position="420"/>
    </location>
</feature>
<reference evidence="7" key="2">
    <citation type="submission" date="2020-06" db="EMBL/GenBank/DDBJ databases">
        <authorList>
            <person name="Sheffer M."/>
        </authorList>
    </citation>
    <scope>NUCLEOTIDE SEQUENCE</scope>
</reference>
<dbReference type="InterPro" id="IPR051951">
    <property type="entry name" value="UNC-93_regulatory"/>
</dbReference>